<dbReference type="OrthoDB" id="1862828at2759"/>
<reference evidence="2" key="1">
    <citation type="journal article" date="2017" name="Cell">
        <title>Insights into land plant evolution garnered from the Marchantia polymorpha genome.</title>
        <authorList>
            <person name="Bowman J.L."/>
            <person name="Kohchi T."/>
            <person name="Yamato K.T."/>
            <person name="Jenkins J."/>
            <person name="Shu S."/>
            <person name="Ishizaki K."/>
            <person name="Yamaoka S."/>
            <person name="Nishihama R."/>
            <person name="Nakamura Y."/>
            <person name="Berger F."/>
            <person name="Adam C."/>
            <person name="Aki S.S."/>
            <person name="Althoff F."/>
            <person name="Araki T."/>
            <person name="Arteaga-Vazquez M.A."/>
            <person name="Balasubrmanian S."/>
            <person name="Barry K."/>
            <person name="Bauer D."/>
            <person name="Boehm C.R."/>
            <person name="Briginshaw L."/>
            <person name="Caballero-Perez J."/>
            <person name="Catarino B."/>
            <person name="Chen F."/>
            <person name="Chiyoda S."/>
            <person name="Chovatia M."/>
            <person name="Davies K.M."/>
            <person name="Delmans M."/>
            <person name="Demura T."/>
            <person name="Dierschke T."/>
            <person name="Dolan L."/>
            <person name="Dorantes-Acosta A.E."/>
            <person name="Eklund D.M."/>
            <person name="Florent S.N."/>
            <person name="Flores-Sandoval E."/>
            <person name="Fujiyama A."/>
            <person name="Fukuzawa H."/>
            <person name="Galik B."/>
            <person name="Grimanelli D."/>
            <person name="Grimwood J."/>
            <person name="Grossniklaus U."/>
            <person name="Hamada T."/>
            <person name="Haseloff J."/>
            <person name="Hetherington A.J."/>
            <person name="Higo A."/>
            <person name="Hirakawa Y."/>
            <person name="Hundley H.N."/>
            <person name="Ikeda Y."/>
            <person name="Inoue K."/>
            <person name="Inoue S.I."/>
            <person name="Ishida S."/>
            <person name="Jia Q."/>
            <person name="Kakita M."/>
            <person name="Kanazawa T."/>
            <person name="Kawai Y."/>
            <person name="Kawashima T."/>
            <person name="Kennedy M."/>
            <person name="Kinose K."/>
            <person name="Kinoshita T."/>
            <person name="Kohara Y."/>
            <person name="Koide E."/>
            <person name="Komatsu K."/>
            <person name="Kopischke S."/>
            <person name="Kubo M."/>
            <person name="Kyozuka J."/>
            <person name="Lagercrantz U."/>
            <person name="Lin S.S."/>
            <person name="Lindquist E."/>
            <person name="Lipzen A.M."/>
            <person name="Lu C.W."/>
            <person name="De Luna E."/>
            <person name="Martienssen R.A."/>
            <person name="Minamino N."/>
            <person name="Mizutani M."/>
            <person name="Mizutani M."/>
            <person name="Mochizuki N."/>
            <person name="Monte I."/>
            <person name="Mosher R."/>
            <person name="Nagasaki H."/>
            <person name="Nakagami H."/>
            <person name="Naramoto S."/>
            <person name="Nishitani K."/>
            <person name="Ohtani M."/>
            <person name="Okamoto T."/>
            <person name="Okumura M."/>
            <person name="Phillips J."/>
            <person name="Pollak B."/>
            <person name="Reinders A."/>
            <person name="Rovekamp M."/>
            <person name="Sano R."/>
            <person name="Sawa S."/>
            <person name="Schmid M.W."/>
            <person name="Shirakawa M."/>
            <person name="Solano R."/>
            <person name="Spunde A."/>
            <person name="Suetsugu N."/>
            <person name="Sugano S."/>
            <person name="Sugiyama A."/>
            <person name="Sun R."/>
            <person name="Suzuki Y."/>
            <person name="Takenaka M."/>
            <person name="Takezawa D."/>
            <person name="Tomogane H."/>
            <person name="Tsuzuki M."/>
            <person name="Ueda T."/>
            <person name="Umeda M."/>
            <person name="Ward J.M."/>
            <person name="Watanabe Y."/>
            <person name="Yazaki K."/>
            <person name="Yokoyama R."/>
            <person name="Yoshitake Y."/>
            <person name="Yotsui I."/>
            <person name="Zachgo S."/>
            <person name="Schmutz J."/>
        </authorList>
    </citation>
    <scope>NUCLEOTIDE SEQUENCE [LARGE SCALE GENOMIC DNA]</scope>
    <source>
        <strain evidence="2">Tak-1</strain>
    </source>
</reference>
<evidence type="ECO:0000313" key="2">
    <source>
        <dbReference type="Proteomes" id="UP000244005"/>
    </source>
</evidence>
<dbReference type="Proteomes" id="UP000244005">
    <property type="component" value="Unassembled WGS sequence"/>
</dbReference>
<sequence>NFGPIESGICACGKHQGIEKKKENIRFCEQLEVEFMDSQIRRYRMVYIKLAWSVTHVWYLKHLPSYVANLLAKPLKDSSHSHSSWAP</sequence>
<dbReference type="OMA" id="GSWIQRY"/>
<feature type="non-terminal residue" evidence="1">
    <location>
        <position position="1"/>
    </location>
</feature>
<dbReference type="SUPFAM" id="SSF64484">
    <property type="entry name" value="beta and beta-prime subunits of DNA dependent RNA-polymerase"/>
    <property type="match status" value="1"/>
</dbReference>
<proteinExistence type="predicted"/>
<name>A0A2R6WGJ2_MARPO</name>
<protein>
    <recommendedName>
        <fullName evidence="3">DNA-directed RNA polymerase</fullName>
    </recommendedName>
</protein>
<evidence type="ECO:0008006" key="3">
    <source>
        <dbReference type="Google" id="ProtNLM"/>
    </source>
</evidence>
<organism evidence="1 2">
    <name type="scientific">Marchantia polymorpha</name>
    <name type="common">Common liverwort</name>
    <name type="synonym">Marchantia aquatica</name>
    <dbReference type="NCBI Taxonomy" id="3197"/>
    <lineage>
        <taxon>Eukaryota</taxon>
        <taxon>Viridiplantae</taxon>
        <taxon>Streptophyta</taxon>
        <taxon>Embryophyta</taxon>
        <taxon>Marchantiophyta</taxon>
        <taxon>Marchantiopsida</taxon>
        <taxon>Marchantiidae</taxon>
        <taxon>Marchantiales</taxon>
        <taxon>Marchantiaceae</taxon>
        <taxon>Marchantia</taxon>
    </lineage>
</organism>
<keyword evidence="2" id="KW-1185">Reference proteome</keyword>
<gene>
    <name evidence="1" type="ORF">MARPO_0093s0045</name>
</gene>
<dbReference type="EMBL" id="KZ772765">
    <property type="protein sequence ID" value="PTQ32970.1"/>
    <property type="molecule type" value="Genomic_DNA"/>
</dbReference>
<evidence type="ECO:0000313" key="1">
    <source>
        <dbReference type="EMBL" id="PTQ32970.1"/>
    </source>
</evidence>
<feature type="non-terminal residue" evidence="1">
    <location>
        <position position="87"/>
    </location>
</feature>
<dbReference type="AlphaFoldDB" id="A0A2R6WGJ2"/>
<accession>A0A2R6WGJ2</accession>